<sequence length="141" mass="15114">MSRPRPSLPAAPLPTAPRPAGAALDATLHLLDRQILDTEGVPVCTVDDLWIDLPGDGRPIPPGSAPPAVTDLLAGPVLATRLFGGHPPTDRLERIPWTDLGEVGTVLRLRTRGAGLSVRWVEHWLRDHVIARIPGGRHAPD</sequence>
<gene>
    <name evidence="1" type="ORF">GCM10023081_17790</name>
</gene>
<accession>A0ABP7C6M3</accession>
<dbReference type="RefSeq" id="WP_345150138.1">
    <property type="nucleotide sequence ID" value="NZ_BAABEO010000011.1"/>
</dbReference>
<evidence type="ECO:0000313" key="2">
    <source>
        <dbReference type="Proteomes" id="UP001500752"/>
    </source>
</evidence>
<reference evidence="2" key="1">
    <citation type="journal article" date="2019" name="Int. J. Syst. Evol. Microbiol.">
        <title>The Global Catalogue of Microorganisms (GCM) 10K type strain sequencing project: providing services to taxonomists for standard genome sequencing and annotation.</title>
        <authorList>
            <consortium name="The Broad Institute Genomics Platform"/>
            <consortium name="The Broad Institute Genome Sequencing Center for Infectious Disease"/>
            <person name="Wu L."/>
            <person name="Ma J."/>
        </authorList>
    </citation>
    <scope>NUCLEOTIDE SEQUENCE [LARGE SCALE GENOMIC DNA]</scope>
    <source>
        <strain evidence="2">JCM 30742</strain>
    </source>
</reference>
<proteinExistence type="predicted"/>
<protein>
    <submittedName>
        <fullName evidence="1">Uncharacterized protein</fullName>
    </submittedName>
</protein>
<evidence type="ECO:0000313" key="1">
    <source>
        <dbReference type="EMBL" id="GAA3680080.1"/>
    </source>
</evidence>
<comment type="caution">
    <text evidence="1">The sequence shown here is derived from an EMBL/GenBank/DDBJ whole genome shotgun (WGS) entry which is preliminary data.</text>
</comment>
<dbReference type="EMBL" id="BAABEO010000011">
    <property type="protein sequence ID" value="GAA3680080.1"/>
    <property type="molecule type" value="Genomic_DNA"/>
</dbReference>
<name>A0ABP7C6M3_9MICC</name>
<organism evidence="1 2">
    <name type="scientific">Arthrobacter ginkgonis</name>
    <dbReference type="NCBI Taxonomy" id="1630594"/>
    <lineage>
        <taxon>Bacteria</taxon>
        <taxon>Bacillati</taxon>
        <taxon>Actinomycetota</taxon>
        <taxon>Actinomycetes</taxon>
        <taxon>Micrococcales</taxon>
        <taxon>Micrococcaceae</taxon>
        <taxon>Arthrobacter</taxon>
    </lineage>
</organism>
<keyword evidence="2" id="KW-1185">Reference proteome</keyword>
<dbReference type="Proteomes" id="UP001500752">
    <property type="component" value="Unassembled WGS sequence"/>
</dbReference>